<gene>
    <name evidence="2" type="ORF">C1SCF055_LOCUS2682</name>
</gene>
<dbReference type="EMBL" id="CAMXCT010000125">
    <property type="protein sequence ID" value="CAI3974262.1"/>
    <property type="molecule type" value="Genomic_DNA"/>
</dbReference>
<evidence type="ECO:0000313" key="2">
    <source>
        <dbReference type="EMBL" id="CAI3974262.1"/>
    </source>
</evidence>
<dbReference type="Proteomes" id="UP001152797">
    <property type="component" value="Unassembled WGS sequence"/>
</dbReference>
<protein>
    <submittedName>
        <fullName evidence="2">Uncharacterized protein</fullName>
    </submittedName>
</protein>
<dbReference type="AlphaFoldDB" id="A0A9P1BJ46"/>
<feature type="region of interest" description="Disordered" evidence="1">
    <location>
        <begin position="34"/>
        <end position="79"/>
    </location>
</feature>
<dbReference type="EMBL" id="CAMXCT030000125">
    <property type="protein sequence ID" value="CAL4761574.1"/>
    <property type="molecule type" value="Genomic_DNA"/>
</dbReference>
<evidence type="ECO:0000256" key="1">
    <source>
        <dbReference type="SAM" id="MobiDB-lite"/>
    </source>
</evidence>
<evidence type="ECO:0000313" key="3">
    <source>
        <dbReference type="EMBL" id="CAL4761574.1"/>
    </source>
</evidence>
<organism evidence="2">
    <name type="scientific">Cladocopium goreaui</name>
    <dbReference type="NCBI Taxonomy" id="2562237"/>
    <lineage>
        <taxon>Eukaryota</taxon>
        <taxon>Sar</taxon>
        <taxon>Alveolata</taxon>
        <taxon>Dinophyceae</taxon>
        <taxon>Suessiales</taxon>
        <taxon>Symbiodiniaceae</taxon>
        <taxon>Cladocopium</taxon>
    </lineage>
</organism>
<dbReference type="EMBL" id="CAMXCT020000125">
    <property type="protein sequence ID" value="CAL1127637.1"/>
    <property type="molecule type" value="Genomic_DNA"/>
</dbReference>
<accession>A0A9P1BJ46</accession>
<sequence>MASNPSNVSKQVVTKALENGQVWVDLGWQSPLTGLTPPRGAPGVEISTKPVPPLPFANKGQTCRSGKRHDDAKVETSNVPIEQQTVEAEMKRLHELREAVAKFSFEGRAAVTALQSDIDHLLDEQSESFQLADELKQQLRTFRG</sequence>
<proteinExistence type="predicted"/>
<reference evidence="2" key="1">
    <citation type="submission" date="2022-10" db="EMBL/GenBank/DDBJ databases">
        <authorList>
            <person name="Chen Y."/>
            <person name="Dougan E. K."/>
            <person name="Chan C."/>
            <person name="Rhodes N."/>
            <person name="Thang M."/>
        </authorList>
    </citation>
    <scope>NUCLEOTIDE SEQUENCE</scope>
</reference>
<keyword evidence="4" id="KW-1185">Reference proteome</keyword>
<comment type="caution">
    <text evidence="2">The sequence shown here is derived from an EMBL/GenBank/DDBJ whole genome shotgun (WGS) entry which is preliminary data.</text>
</comment>
<name>A0A9P1BJ46_9DINO</name>
<reference evidence="3 4" key="2">
    <citation type="submission" date="2024-05" db="EMBL/GenBank/DDBJ databases">
        <authorList>
            <person name="Chen Y."/>
            <person name="Shah S."/>
            <person name="Dougan E. K."/>
            <person name="Thang M."/>
            <person name="Chan C."/>
        </authorList>
    </citation>
    <scope>NUCLEOTIDE SEQUENCE [LARGE SCALE GENOMIC DNA]</scope>
</reference>
<evidence type="ECO:0000313" key="4">
    <source>
        <dbReference type="Proteomes" id="UP001152797"/>
    </source>
</evidence>